<dbReference type="AlphaFoldDB" id="A0A4D6KC07"/>
<accession>A0A4D6KC07</accession>
<dbReference type="Proteomes" id="UP000297053">
    <property type="component" value="Chromosome"/>
</dbReference>
<organism evidence="1 2">
    <name type="scientific">Halomicrobium mukohataei</name>
    <dbReference type="NCBI Taxonomy" id="57705"/>
    <lineage>
        <taxon>Archaea</taxon>
        <taxon>Methanobacteriati</taxon>
        <taxon>Methanobacteriota</taxon>
        <taxon>Stenosarchaea group</taxon>
        <taxon>Halobacteria</taxon>
        <taxon>Halobacteriales</taxon>
        <taxon>Haloarculaceae</taxon>
        <taxon>Halomicrobium</taxon>
    </lineage>
</organism>
<reference evidence="1 2" key="1">
    <citation type="submission" date="2019-04" db="EMBL/GenBank/DDBJ databases">
        <title>Complete genome sequence of Arthrobacter sp. ZXY-2 associated with effective atrazine degradation and salt adaptation.</title>
        <authorList>
            <person name="Zhao X."/>
        </authorList>
    </citation>
    <scope>NUCLEOTIDE SEQUENCE [LARGE SCALE GENOMIC DNA]</scope>
    <source>
        <strain evidence="2">ZP60</strain>
    </source>
</reference>
<evidence type="ECO:0008006" key="3">
    <source>
        <dbReference type="Google" id="ProtNLM"/>
    </source>
</evidence>
<dbReference type="GeneID" id="42178775"/>
<gene>
    <name evidence="1" type="ORF">E5139_07525</name>
</gene>
<dbReference type="RefSeq" id="WP_015761848.1">
    <property type="nucleotide sequence ID" value="NZ_CP039375.1"/>
</dbReference>
<reference evidence="1 2" key="2">
    <citation type="submission" date="2019-04" db="EMBL/GenBank/DDBJ databases">
        <authorList>
            <person name="Yang S."/>
            <person name="Wei W."/>
        </authorList>
    </citation>
    <scope>NUCLEOTIDE SEQUENCE [LARGE SCALE GENOMIC DNA]</scope>
    <source>
        <strain evidence="2">ZP60</strain>
    </source>
</reference>
<dbReference type="KEGG" id="halz:E5139_07525"/>
<evidence type="ECO:0000313" key="1">
    <source>
        <dbReference type="EMBL" id="QCD65494.1"/>
    </source>
</evidence>
<evidence type="ECO:0000313" key="2">
    <source>
        <dbReference type="Proteomes" id="UP000297053"/>
    </source>
</evidence>
<dbReference type="EMBL" id="CP039375">
    <property type="protein sequence ID" value="QCD65494.1"/>
    <property type="molecule type" value="Genomic_DNA"/>
</dbReference>
<sequence length="101" mass="11310">MQDGRIVADDTVSSLLDMFGTKEYRIDLRNCPTSVRTAINERFPQATIDARDERTIVRLAVDSDGLYHLMNRFQDAGARIVDIATDTPDMKEAFVEVTGGE</sequence>
<protein>
    <recommendedName>
        <fullName evidence="3">DUF4162 domain-containing protein</fullName>
    </recommendedName>
</protein>
<proteinExistence type="predicted"/>
<name>A0A4D6KC07_9EURY</name>